<dbReference type="RefSeq" id="WP_263795488.1">
    <property type="nucleotide sequence ID" value="NZ_AP027141.1"/>
</dbReference>
<accession>A0ABM8DY73</accession>
<dbReference type="Gene3D" id="2.60.40.2700">
    <property type="match status" value="3"/>
</dbReference>
<dbReference type="Proteomes" id="UP001317779">
    <property type="component" value="Chromosome"/>
</dbReference>
<gene>
    <name evidence="2" type="ORF">Microterr_12880</name>
</gene>
<organism evidence="2 3">
    <name type="scientific">Microbacterium terricola</name>
    <dbReference type="NCBI Taxonomy" id="344163"/>
    <lineage>
        <taxon>Bacteria</taxon>
        <taxon>Bacillati</taxon>
        <taxon>Actinomycetota</taxon>
        <taxon>Actinomycetes</taxon>
        <taxon>Micrococcales</taxon>
        <taxon>Microbacteriaceae</taxon>
        <taxon>Microbacterium</taxon>
    </lineage>
</organism>
<evidence type="ECO:0000256" key="1">
    <source>
        <dbReference type="SAM" id="SignalP"/>
    </source>
</evidence>
<evidence type="ECO:0000313" key="3">
    <source>
        <dbReference type="Proteomes" id="UP001317779"/>
    </source>
</evidence>
<keyword evidence="3" id="KW-1185">Reference proteome</keyword>
<protein>
    <submittedName>
        <fullName evidence="2">Uncharacterized protein</fullName>
    </submittedName>
</protein>
<sequence>MTAVLALAGVVAVPAAAQALDASPLALSIEVPESAYIFTAGEQVSFTFTAKNAQSSAITFPENARVVVSMMQNRNASAFTGGCEMAGVGFPDPWVAYQHAYELPDTMQPGETITCTTTYTPNAEDVAAGGIFGTLEYRPDWDVGTTGWWYYTLAAEGGSDEPNIPKTATVGKPLSVSLGFWGWWNESFDYQWLRGGTPIAGAVASTYTPTSADAGKAISVKVTGWSGDGNITKTSAPTSAVLGAFTAPAPKVSGTARVGAKLTALPGTWTPAATTVKYQWYRGNSAISGATKSAYTLSAADKGKTIKVKVIGSKAGYATLSKVSASTKTVAAGTITAATPKITGTTKVGSKLTSTTGTWKPSGVTFTRQWYRGSTAITGATKSTYTLTAADRGKTIKVKVTGKKAGYTTLAKVSKATSTIR</sequence>
<name>A0ABM8DY73_9MICO</name>
<evidence type="ECO:0000313" key="2">
    <source>
        <dbReference type="EMBL" id="BDV30628.1"/>
    </source>
</evidence>
<feature type="chain" id="PRO_5045271559" evidence="1">
    <location>
        <begin position="20"/>
        <end position="421"/>
    </location>
</feature>
<reference evidence="2 3" key="1">
    <citation type="submission" date="2022-12" db="EMBL/GenBank/DDBJ databases">
        <title>Microbacterium terricola strain KV-448 chromosome, complete genome.</title>
        <authorList>
            <person name="Oshima T."/>
            <person name="Moriya T."/>
            <person name="Bessho Y."/>
        </authorList>
    </citation>
    <scope>NUCLEOTIDE SEQUENCE [LARGE SCALE GENOMIC DNA]</scope>
    <source>
        <strain evidence="2 3">KV-448</strain>
    </source>
</reference>
<proteinExistence type="predicted"/>
<keyword evidence="1" id="KW-0732">Signal</keyword>
<feature type="signal peptide" evidence="1">
    <location>
        <begin position="1"/>
        <end position="19"/>
    </location>
</feature>
<dbReference type="EMBL" id="AP027141">
    <property type="protein sequence ID" value="BDV30628.1"/>
    <property type="molecule type" value="Genomic_DNA"/>
</dbReference>